<organism evidence="2 3">
    <name type="scientific">Gilvimarinus gilvus</name>
    <dbReference type="NCBI Taxonomy" id="3058038"/>
    <lineage>
        <taxon>Bacteria</taxon>
        <taxon>Pseudomonadati</taxon>
        <taxon>Pseudomonadota</taxon>
        <taxon>Gammaproteobacteria</taxon>
        <taxon>Cellvibrionales</taxon>
        <taxon>Cellvibrionaceae</taxon>
        <taxon>Gilvimarinus</taxon>
    </lineage>
</organism>
<dbReference type="RefSeq" id="WP_302724859.1">
    <property type="nucleotide sequence ID" value="NZ_JAULRU010000823.1"/>
</dbReference>
<comment type="caution">
    <text evidence="2">The sequence shown here is derived from an EMBL/GenBank/DDBJ whole genome shotgun (WGS) entry which is preliminary data.</text>
</comment>
<feature type="signal peptide" evidence="1">
    <location>
        <begin position="1"/>
        <end position="26"/>
    </location>
</feature>
<keyword evidence="1" id="KW-0732">Signal</keyword>
<dbReference type="EMBL" id="JAXAFO010000013">
    <property type="protein sequence ID" value="MDX6849602.1"/>
    <property type="molecule type" value="Genomic_DNA"/>
</dbReference>
<dbReference type="Proteomes" id="UP001273505">
    <property type="component" value="Unassembled WGS sequence"/>
</dbReference>
<evidence type="ECO:0000256" key="1">
    <source>
        <dbReference type="SAM" id="SignalP"/>
    </source>
</evidence>
<gene>
    <name evidence="2" type="ORF">SCD92_09530</name>
</gene>
<evidence type="ECO:0000313" key="3">
    <source>
        <dbReference type="Proteomes" id="UP001273505"/>
    </source>
</evidence>
<reference evidence="2 3" key="1">
    <citation type="submission" date="2023-11" db="EMBL/GenBank/DDBJ databases">
        <title>Gilvimarinus fulvus sp. nov., isolated from the surface of Kelp.</title>
        <authorList>
            <person name="Sun Y.Y."/>
            <person name="Gong Y."/>
            <person name="Du Z.J."/>
        </authorList>
    </citation>
    <scope>NUCLEOTIDE SEQUENCE [LARGE SCALE GENOMIC DNA]</scope>
    <source>
        <strain evidence="2 3">SDUM040013</strain>
    </source>
</reference>
<evidence type="ECO:0000313" key="2">
    <source>
        <dbReference type="EMBL" id="MDX6849602.1"/>
    </source>
</evidence>
<name>A0ABU4RZF0_9GAMM</name>
<feature type="chain" id="PRO_5045175460" evidence="1">
    <location>
        <begin position="27"/>
        <end position="181"/>
    </location>
</feature>
<sequence length="181" mass="20551">MNPRPLLPMLCQALLLLAFSSHQLRAQEASGSSVSHYIPAPAEQARADQTFHQFTQLLRQADYPGAYQYLDTSLQRRQTATQWQTSELRFAESAGTHAGYSTPTATWFFDPPHASKPGIYVQYRYKCHYAYLDPCHETLALFSALGETFTVIRHSRSYINTRSGKRTGSFVEIPGHHSRIR</sequence>
<protein>
    <submittedName>
        <fullName evidence="2">Uncharacterized protein</fullName>
    </submittedName>
</protein>
<proteinExistence type="predicted"/>
<keyword evidence="3" id="KW-1185">Reference proteome</keyword>
<accession>A0ABU4RZF0</accession>